<evidence type="ECO:0000313" key="1">
    <source>
        <dbReference type="Proteomes" id="UP000095283"/>
    </source>
</evidence>
<name>A0A1I7X5V2_HETBA</name>
<dbReference type="Gene3D" id="1.25.40.10">
    <property type="entry name" value="Tetratricopeptide repeat domain"/>
    <property type="match status" value="1"/>
</dbReference>
<dbReference type="AlphaFoldDB" id="A0A1I7X5V2"/>
<sequence length="116" mass="13141">MPENEDKIGTVSRAIHANPNDPFAWYTLGVRCYARHCPSEALECFEKAETIKKGFSAANRYYLALCQRELGRTRDSLHSLMTAADMNAINAVDKKARSLARRMLDSMEGKKRSDEK</sequence>
<protein>
    <submittedName>
        <fullName evidence="2">TPR_REGION domain-containing protein</fullName>
    </submittedName>
</protein>
<proteinExistence type="predicted"/>
<accession>A0A1I7X5V2</accession>
<dbReference type="InterPro" id="IPR011990">
    <property type="entry name" value="TPR-like_helical_dom_sf"/>
</dbReference>
<reference evidence="2" key="1">
    <citation type="submission" date="2016-11" db="UniProtKB">
        <authorList>
            <consortium name="WormBaseParasite"/>
        </authorList>
    </citation>
    <scope>IDENTIFICATION</scope>
</reference>
<dbReference type="WBParaSite" id="Hba_12850">
    <property type="protein sequence ID" value="Hba_12850"/>
    <property type="gene ID" value="Hba_12850"/>
</dbReference>
<organism evidence="1 2">
    <name type="scientific">Heterorhabditis bacteriophora</name>
    <name type="common">Entomopathogenic nematode worm</name>
    <dbReference type="NCBI Taxonomy" id="37862"/>
    <lineage>
        <taxon>Eukaryota</taxon>
        <taxon>Metazoa</taxon>
        <taxon>Ecdysozoa</taxon>
        <taxon>Nematoda</taxon>
        <taxon>Chromadorea</taxon>
        <taxon>Rhabditida</taxon>
        <taxon>Rhabditina</taxon>
        <taxon>Rhabditomorpha</taxon>
        <taxon>Strongyloidea</taxon>
        <taxon>Heterorhabditidae</taxon>
        <taxon>Heterorhabditis</taxon>
    </lineage>
</organism>
<dbReference type="SUPFAM" id="SSF48452">
    <property type="entry name" value="TPR-like"/>
    <property type="match status" value="1"/>
</dbReference>
<evidence type="ECO:0000313" key="2">
    <source>
        <dbReference type="WBParaSite" id="Hba_12850"/>
    </source>
</evidence>
<dbReference type="Proteomes" id="UP000095283">
    <property type="component" value="Unplaced"/>
</dbReference>
<keyword evidence="1" id="KW-1185">Reference proteome</keyword>